<keyword evidence="2" id="KW-0479">Metal-binding</keyword>
<evidence type="ECO:0000313" key="7">
    <source>
        <dbReference type="RefSeq" id="XP_036359037.1"/>
    </source>
</evidence>
<name>A0A7E6EWA7_9MOLL</name>
<protein>
    <submittedName>
        <fullName evidence="7">Uncharacterized protein LOC118763567</fullName>
    </submittedName>
</protein>
<evidence type="ECO:0000256" key="2">
    <source>
        <dbReference type="ARBA" id="ARBA00022723"/>
    </source>
</evidence>
<dbReference type="GO" id="GO:0008270">
    <property type="term" value="F:zinc ion binding"/>
    <property type="evidence" value="ECO:0007669"/>
    <property type="project" value="UniProtKB-KW"/>
</dbReference>
<evidence type="ECO:0000256" key="3">
    <source>
        <dbReference type="ARBA" id="ARBA00022771"/>
    </source>
</evidence>
<dbReference type="KEGG" id="osn:118763567"/>
<dbReference type="GO" id="GO:0005634">
    <property type="term" value="C:nucleus"/>
    <property type="evidence" value="ECO:0007669"/>
    <property type="project" value="UniProtKB-SubCell"/>
</dbReference>
<gene>
    <name evidence="7" type="primary">LOC118763567</name>
</gene>
<keyword evidence="5" id="KW-0539">Nucleus</keyword>
<proteinExistence type="predicted"/>
<accession>A0A7E6EWA7</accession>
<dbReference type="InterPro" id="IPR052035">
    <property type="entry name" value="ZnF_BED_domain_contain"/>
</dbReference>
<evidence type="ECO:0000256" key="1">
    <source>
        <dbReference type="ARBA" id="ARBA00004123"/>
    </source>
</evidence>
<evidence type="ECO:0000313" key="6">
    <source>
        <dbReference type="Proteomes" id="UP000515154"/>
    </source>
</evidence>
<organism evidence="6 7">
    <name type="scientific">Octopus sinensis</name>
    <name type="common">East Asian common octopus</name>
    <dbReference type="NCBI Taxonomy" id="2607531"/>
    <lineage>
        <taxon>Eukaryota</taxon>
        <taxon>Metazoa</taxon>
        <taxon>Spiralia</taxon>
        <taxon>Lophotrochozoa</taxon>
        <taxon>Mollusca</taxon>
        <taxon>Cephalopoda</taxon>
        <taxon>Coleoidea</taxon>
        <taxon>Octopodiformes</taxon>
        <taxon>Octopoda</taxon>
        <taxon>Incirrata</taxon>
        <taxon>Octopodidae</taxon>
        <taxon>Octopus</taxon>
    </lineage>
</organism>
<dbReference type="Proteomes" id="UP000515154">
    <property type="component" value="Linkage group LG5"/>
</dbReference>
<dbReference type="PANTHER" id="PTHR46481:SF10">
    <property type="entry name" value="ZINC FINGER BED DOMAIN-CONTAINING PROTEIN 39"/>
    <property type="match status" value="1"/>
</dbReference>
<dbReference type="RefSeq" id="XP_036359037.1">
    <property type="nucleotide sequence ID" value="XM_036503144.1"/>
</dbReference>
<reference evidence="7" key="1">
    <citation type="submission" date="2025-08" db="UniProtKB">
        <authorList>
            <consortium name="RefSeq"/>
        </authorList>
    </citation>
    <scope>IDENTIFICATION</scope>
</reference>
<keyword evidence="6" id="KW-1185">Reference proteome</keyword>
<dbReference type="PANTHER" id="PTHR46481">
    <property type="entry name" value="ZINC FINGER BED DOMAIN-CONTAINING PROTEIN 4"/>
    <property type="match status" value="1"/>
</dbReference>
<dbReference type="AlphaFoldDB" id="A0A7E6EWA7"/>
<sequence length="268" mass="30709">MSLILRLKKIHQIDINQDANQPPVKMTRTMEHFLTKKSMEEVSKLAAMDGFSFNSIAKSDFIQRNLQSQRGKYDKLQPPSANGVRNMVMNYYITKKEELIHYFKKEVALGIRYSLTLDENTSIQNKRYMNINVHGKDNNWSLGLIEIHGSLNSKRTEQFVRGHLREFGLNLDIHIVGCTTDGASLMVKFGKEIRPDHQQCLTHCIHLSVSNILYQKNIENIASTDETDKKSEEIAITDDSDDEADISQQDTFLNRLGSRKCLFSPAKT</sequence>
<comment type="subcellular location">
    <subcellularLocation>
        <location evidence="1">Nucleus</location>
    </subcellularLocation>
</comment>
<evidence type="ECO:0000256" key="5">
    <source>
        <dbReference type="ARBA" id="ARBA00023242"/>
    </source>
</evidence>
<keyword evidence="4" id="KW-0862">Zinc</keyword>
<keyword evidence="3" id="KW-0863">Zinc-finger</keyword>
<evidence type="ECO:0000256" key="4">
    <source>
        <dbReference type="ARBA" id="ARBA00022833"/>
    </source>
</evidence>